<protein>
    <submittedName>
        <fullName evidence="1">Uncharacterized protein</fullName>
    </submittedName>
</protein>
<comment type="caution">
    <text evidence="1">The sequence shown here is derived from an EMBL/GenBank/DDBJ whole genome shotgun (WGS) entry which is preliminary data.</text>
</comment>
<dbReference type="EMBL" id="PGFA01000004">
    <property type="protein sequence ID" value="PJJ48599.1"/>
    <property type="molecule type" value="Genomic_DNA"/>
</dbReference>
<name>A0A2M9ASC8_9BACT</name>
<evidence type="ECO:0000313" key="2">
    <source>
        <dbReference type="Proteomes" id="UP000228535"/>
    </source>
</evidence>
<evidence type="ECO:0000313" key="1">
    <source>
        <dbReference type="EMBL" id="PJJ48599.1"/>
    </source>
</evidence>
<proteinExistence type="predicted"/>
<keyword evidence="2" id="KW-1185">Reference proteome</keyword>
<sequence length="53" mass="5937">MHTLTKSKTHCGQINNASISPDFYMVGFTVVFLDYYPGIPFSKLGGIFLRIIP</sequence>
<dbReference type="Proteomes" id="UP000228535">
    <property type="component" value="Unassembled WGS sequence"/>
</dbReference>
<dbReference type="AlphaFoldDB" id="A0A2M9ASC8"/>
<reference evidence="1 2" key="1">
    <citation type="submission" date="2017-11" db="EMBL/GenBank/DDBJ databases">
        <title>Genomic Encyclopedia of Archaeal and Bacterial Type Strains, Phase II (KMG-II): From Individual Species to Whole Genera.</title>
        <authorList>
            <person name="Goeker M."/>
        </authorList>
    </citation>
    <scope>NUCLEOTIDE SEQUENCE [LARGE SCALE GENOMIC DNA]</scope>
    <source>
        <strain evidence="1 2">DSM 11115</strain>
    </source>
</reference>
<gene>
    <name evidence="1" type="ORF">CLV45_4308</name>
</gene>
<organism evidence="1 2">
    <name type="scientific">Hymenobacter chitinivorans DSM 11115</name>
    <dbReference type="NCBI Taxonomy" id="1121954"/>
    <lineage>
        <taxon>Bacteria</taxon>
        <taxon>Pseudomonadati</taxon>
        <taxon>Bacteroidota</taxon>
        <taxon>Cytophagia</taxon>
        <taxon>Cytophagales</taxon>
        <taxon>Hymenobacteraceae</taxon>
        <taxon>Hymenobacter</taxon>
    </lineage>
</organism>
<accession>A0A2M9ASC8</accession>